<comment type="caution">
    <text evidence="2">The sequence shown here is derived from an EMBL/GenBank/DDBJ whole genome shotgun (WGS) entry which is preliminary data.</text>
</comment>
<dbReference type="InterPro" id="IPR057678">
    <property type="entry name" value="DUF7918"/>
</dbReference>
<evidence type="ECO:0000313" key="2">
    <source>
        <dbReference type="EMBL" id="KAJ7683637.1"/>
    </source>
</evidence>
<dbReference type="Proteomes" id="UP001221757">
    <property type="component" value="Unassembled WGS sequence"/>
</dbReference>
<protein>
    <recommendedName>
        <fullName evidence="1">DUF7918 domain-containing protein</fullName>
    </recommendedName>
</protein>
<name>A0AAD7GAI4_MYCRO</name>
<reference evidence="2" key="1">
    <citation type="submission" date="2023-03" db="EMBL/GenBank/DDBJ databases">
        <title>Massive genome expansion in bonnet fungi (Mycena s.s.) driven by repeated elements and novel gene families across ecological guilds.</title>
        <authorList>
            <consortium name="Lawrence Berkeley National Laboratory"/>
            <person name="Harder C.B."/>
            <person name="Miyauchi S."/>
            <person name="Viragh M."/>
            <person name="Kuo A."/>
            <person name="Thoen E."/>
            <person name="Andreopoulos B."/>
            <person name="Lu D."/>
            <person name="Skrede I."/>
            <person name="Drula E."/>
            <person name="Henrissat B."/>
            <person name="Morin E."/>
            <person name="Kohler A."/>
            <person name="Barry K."/>
            <person name="LaButti K."/>
            <person name="Morin E."/>
            <person name="Salamov A."/>
            <person name="Lipzen A."/>
            <person name="Mereny Z."/>
            <person name="Hegedus B."/>
            <person name="Baldrian P."/>
            <person name="Stursova M."/>
            <person name="Weitz H."/>
            <person name="Taylor A."/>
            <person name="Grigoriev I.V."/>
            <person name="Nagy L.G."/>
            <person name="Martin F."/>
            <person name="Kauserud H."/>
        </authorList>
    </citation>
    <scope>NUCLEOTIDE SEQUENCE</scope>
    <source>
        <strain evidence="2">CBHHK067</strain>
    </source>
</reference>
<dbReference type="Pfam" id="PF25534">
    <property type="entry name" value="DUF7918"/>
    <property type="match status" value="1"/>
</dbReference>
<dbReference type="AlphaFoldDB" id="A0AAD7GAI4"/>
<keyword evidence="3" id="KW-1185">Reference proteome</keyword>
<dbReference type="PANTHER" id="PTHR36223">
    <property type="entry name" value="BETA-LACTAMASE-TYPE TRANSPEPTIDASE FOLD DOMAIN CONTAINING PROTEIN"/>
    <property type="match status" value="1"/>
</dbReference>
<organism evidence="2 3">
    <name type="scientific">Mycena rosella</name>
    <name type="common">Pink bonnet</name>
    <name type="synonym">Agaricus rosellus</name>
    <dbReference type="NCBI Taxonomy" id="1033263"/>
    <lineage>
        <taxon>Eukaryota</taxon>
        <taxon>Fungi</taxon>
        <taxon>Dikarya</taxon>
        <taxon>Basidiomycota</taxon>
        <taxon>Agaricomycotina</taxon>
        <taxon>Agaricomycetes</taxon>
        <taxon>Agaricomycetidae</taxon>
        <taxon>Agaricales</taxon>
        <taxon>Marasmiineae</taxon>
        <taxon>Mycenaceae</taxon>
        <taxon>Mycena</taxon>
    </lineage>
</organism>
<dbReference type="EMBL" id="JARKIE010000106">
    <property type="protein sequence ID" value="KAJ7683637.1"/>
    <property type="molecule type" value="Genomic_DNA"/>
</dbReference>
<gene>
    <name evidence="2" type="ORF">B0H17DRAFT_1073664</name>
</gene>
<evidence type="ECO:0000259" key="1">
    <source>
        <dbReference type="Pfam" id="PF25534"/>
    </source>
</evidence>
<proteinExistence type="predicted"/>
<accession>A0AAD7GAI4</accession>
<dbReference type="PANTHER" id="PTHR36223:SF1">
    <property type="entry name" value="TRANSCRIPTION ELONGATION FACTOR EAF N-TERMINAL DOMAIN-CONTAINING PROTEIN"/>
    <property type="match status" value="1"/>
</dbReference>
<evidence type="ECO:0000313" key="3">
    <source>
        <dbReference type="Proteomes" id="UP001221757"/>
    </source>
</evidence>
<sequence>MQLGQFSASVSVDGVKLSEYAVEQSADGKQVTCWIPSENDKQFCVKFKNTDARKTYPVSSRVFVDGIKCGGRLLQIRRDNVSKGSRDSVSTSADKRRPLTFSQQALTDDDAYLNAAISPDLGTIRVVFNHVNPLGTSKRWKGREGRFQPQTLHERSKKAMGHSVQSDLFRLRATHSCSPFPCSRFGPEFRQQNRRCHSEHIEQLVTFVFKYRPIGLLRAEGIAPPAPRQERAATPTDILDLTMDADTDDDTEIKQLEARLGALKNKKKRVKREPGEVKKEIKSEEPIFKPGEVIDLT</sequence>
<feature type="domain" description="DUF7918" evidence="1">
    <location>
        <begin position="7"/>
        <end position="224"/>
    </location>
</feature>